<name>J9GSY2_9ZZZZ</name>
<evidence type="ECO:0000313" key="1">
    <source>
        <dbReference type="EMBL" id="EJX11119.1"/>
    </source>
</evidence>
<proteinExistence type="predicted"/>
<dbReference type="EMBL" id="AMCI01000004">
    <property type="protein sequence ID" value="EJX11119.1"/>
    <property type="molecule type" value="Genomic_DNA"/>
</dbReference>
<dbReference type="AlphaFoldDB" id="J9GSY2"/>
<accession>J9GSY2</accession>
<protein>
    <submittedName>
        <fullName evidence="1">Uncharacterized protein</fullName>
    </submittedName>
</protein>
<organism evidence="1">
    <name type="scientific">gut metagenome</name>
    <dbReference type="NCBI Taxonomy" id="749906"/>
    <lineage>
        <taxon>unclassified sequences</taxon>
        <taxon>metagenomes</taxon>
        <taxon>organismal metagenomes</taxon>
    </lineage>
</organism>
<sequence length="56" mass="6184">MSTFVVACACVAAQAQYFSTRQGTELDYVTYDEAGQSVLNSTVTVTKCIVSRERRK</sequence>
<reference evidence="1" key="1">
    <citation type="journal article" date="2012" name="PLoS ONE">
        <title>Gene sets for utilization of primary and secondary nutrition supplies in the distal gut of endangered iberian lynx.</title>
        <authorList>
            <person name="Alcaide M."/>
            <person name="Messina E."/>
            <person name="Richter M."/>
            <person name="Bargiela R."/>
            <person name="Peplies J."/>
            <person name="Huws S.A."/>
            <person name="Newbold C.J."/>
            <person name="Golyshin P.N."/>
            <person name="Simon M.A."/>
            <person name="Lopez G."/>
            <person name="Yakimov M.M."/>
            <person name="Ferrer M."/>
        </authorList>
    </citation>
    <scope>NUCLEOTIDE SEQUENCE</scope>
</reference>
<comment type="caution">
    <text evidence="1">The sequence shown here is derived from an EMBL/GenBank/DDBJ whole genome shotgun (WGS) entry which is preliminary data.</text>
</comment>
<gene>
    <name evidence="1" type="ORF">EVA_00150</name>
</gene>